<dbReference type="Gene3D" id="2.170.210.10">
    <property type="entry name" value="DNA double-strand break repair and VJ recombination XRCC4, N-terminal"/>
    <property type="match status" value="1"/>
</dbReference>
<dbReference type="Pfam" id="PF09302">
    <property type="entry name" value="XLF"/>
    <property type="match status" value="1"/>
</dbReference>
<keyword evidence="12" id="KW-1185">Reference proteome</keyword>
<dbReference type="InterPro" id="IPR052287">
    <property type="entry name" value="NHEJ_factor"/>
</dbReference>
<evidence type="ECO:0000313" key="12">
    <source>
        <dbReference type="Proteomes" id="UP001164746"/>
    </source>
</evidence>
<feature type="region of interest" description="Disordered" evidence="8">
    <location>
        <begin position="242"/>
        <end position="305"/>
    </location>
</feature>
<evidence type="ECO:0000256" key="7">
    <source>
        <dbReference type="ARBA" id="ARBA00044529"/>
    </source>
</evidence>
<evidence type="ECO:0000256" key="2">
    <source>
        <dbReference type="ARBA" id="ARBA00022763"/>
    </source>
</evidence>
<dbReference type="EMBL" id="CP111016">
    <property type="protein sequence ID" value="WAR05565.1"/>
    <property type="molecule type" value="Genomic_DNA"/>
</dbReference>
<protein>
    <recommendedName>
        <fullName evidence="7">Non-homologous end-joining factor 1</fullName>
    </recommendedName>
</protein>
<sequence>MSSEVEWRRRWKPTLNAVPWQPLKVDGTVYLIKYKFSTDAYEILVTDFTHFWYEELSQNALKKRVKKLNPGIEAPLTRILDQIKSCLDKTQEDAKTSLKLSYKPDSESGECSVAMAIESTLAGMPFTWSFLCRPAETRMGSEHLVVPLLAMVCELSRRQQELTKVVQSKDREIEDLKAQGAKPSRKHIETPKFVETAFEMNMMTSKDFENHMKSCETDAFDVRGQDLYRQVVSKRAWINRSPTKAGAGEDESLLDDMSSAEGAGPAKGRGSMGGSWGNSRLPPSLQQSRSPNKSPTKTPSPAKTLRCYAVQPWREGWKRKKLSMLGRLARRRKSLSDWMKFGLVRISI</sequence>
<comment type="similarity">
    <text evidence="6">Belongs to the XRCC4-XLF family. XLF subfamily.</text>
</comment>
<comment type="subcellular location">
    <subcellularLocation>
        <location evidence="1">Nucleus</location>
    </subcellularLocation>
</comment>
<dbReference type="Pfam" id="PF21928">
    <property type="entry name" value="XLF_CC"/>
    <property type="match status" value="1"/>
</dbReference>
<evidence type="ECO:0000313" key="11">
    <source>
        <dbReference type="EMBL" id="WAR05565.1"/>
    </source>
</evidence>
<feature type="domain" description="XLF-like coiled-coil region" evidence="10">
    <location>
        <begin position="142"/>
        <end position="182"/>
    </location>
</feature>
<keyword evidence="3" id="KW-0238">DNA-binding</keyword>
<keyword evidence="5" id="KW-0539">Nucleus</keyword>
<dbReference type="Gene3D" id="1.10.287.450">
    <property type="entry name" value="Helix hairpin bin"/>
    <property type="match status" value="1"/>
</dbReference>
<dbReference type="InterPro" id="IPR053829">
    <property type="entry name" value="XLF-like_CC"/>
</dbReference>
<feature type="domain" description="XLF-like N-terminal" evidence="9">
    <location>
        <begin position="19"/>
        <end position="133"/>
    </location>
</feature>
<reference evidence="11" key="1">
    <citation type="submission" date="2022-11" db="EMBL/GenBank/DDBJ databases">
        <title>Centuries of genome instability and evolution in soft-shell clam transmissible cancer (bioRxiv).</title>
        <authorList>
            <person name="Hart S.F.M."/>
            <person name="Yonemitsu M.A."/>
            <person name="Giersch R.M."/>
            <person name="Beal B.F."/>
            <person name="Arriagada G."/>
            <person name="Davis B.W."/>
            <person name="Ostrander E.A."/>
            <person name="Goff S.P."/>
            <person name="Metzger M.J."/>
        </authorList>
    </citation>
    <scope>NUCLEOTIDE SEQUENCE</scope>
    <source>
        <strain evidence="11">MELC-2E11</strain>
        <tissue evidence="11">Siphon/mantle</tissue>
    </source>
</reference>
<dbReference type="PANTHER" id="PTHR32235">
    <property type="entry name" value="NON-HOMOLOGOUS END-JOINING FACTOR 1"/>
    <property type="match status" value="1"/>
</dbReference>
<evidence type="ECO:0000256" key="6">
    <source>
        <dbReference type="ARBA" id="ARBA00025747"/>
    </source>
</evidence>
<keyword evidence="2" id="KW-0227">DNA damage</keyword>
<feature type="compositionally biased region" description="Gly residues" evidence="8">
    <location>
        <begin position="265"/>
        <end position="276"/>
    </location>
</feature>
<dbReference type="Proteomes" id="UP001164746">
    <property type="component" value="Chromosome 5"/>
</dbReference>
<evidence type="ECO:0000259" key="10">
    <source>
        <dbReference type="Pfam" id="PF21928"/>
    </source>
</evidence>
<accession>A0ABY7E6S4</accession>
<dbReference type="InterPro" id="IPR015381">
    <property type="entry name" value="XLF-like_N"/>
</dbReference>
<organism evidence="11 12">
    <name type="scientific">Mya arenaria</name>
    <name type="common">Soft-shell clam</name>
    <dbReference type="NCBI Taxonomy" id="6604"/>
    <lineage>
        <taxon>Eukaryota</taxon>
        <taxon>Metazoa</taxon>
        <taxon>Spiralia</taxon>
        <taxon>Lophotrochozoa</taxon>
        <taxon>Mollusca</taxon>
        <taxon>Bivalvia</taxon>
        <taxon>Autobranchia</taxon>
        <taxon>Heteroconchia</taxon>
        <taxon>Euheterodonta</taxon>
        <taxon>Imparidentia</taxon>
        <taxon>Neoheterodontei</taxon>
        <taxon>Myida</taxon>
        <taxon>Myoidea</taxon>
        <taxon>Myidae</taxon>
        <taxon>Mya</taxon>
    </lineage>
</organism>
<keyword evidence="4" id="KW-0234">DNA repair</keyword>
<proteinExistence type="inferred from homology"/>
<evidence type="ECO:0000256" key="3">
    <source>
        <dbReference type="ARBA" id="ARBA00023125"/>
    </source>
</evidence>
<gene>
    <name evidence="11" type="ORF">MAR_020934</name>
</gene>
<evidence type="ECO:0000256" key="1">
    <source>
        <dbReference type="ARBA" id="ARBA00004123"/>
    </source>
</evidence>
<evidence type="ECO:0000256" key="4">
    <source>
        <dbReference type="ARBA" id="ARBA00023204"/>
    </source>
</evidence>
<name>A0ABY7E6S4_MYAAR</name>
<dbReference type="PANTHER" id="PTHR32235:SF1">
    <property type="entry name" value="NON-HOMOLOGOUS END-JOINING FACTOR 1"/>
    <property type="match status" value="1"/>
</dbReference>
<dbReference type="CDD" id="cd22285">
    <property type="entry name" value="HD_XLF_N"/>
    <property type="match status" value="1"/>
</dbReference>
<evidence type="ECO:0000256" key="8">
    <source>
        <dbReference type="SAM" id="MobiDB-lite"/>
    </source>
</evidence>
<evidence type="ECO:0000256" key="5">
    <source>
        <dbReference type="ARBA" id="ARBA00023242"/>
    </source>
</evidence>
<feature type="compositionally biased region" description="Low complexity" evidence="8">
    <location>
        <begin position="290"/>
        <end position="304"/>
    </location>
</feature>
<evidence type="ECO:0000259" key="9">
    <source>
        <dbReference type="Pfam" id="PF09302"/>
    </source>
</evidence>
<dbReference type="InterPro" id="IPR038051">
    <property type="entry name" value="XRCC4-like_N_sf"/>
</dbReference>